<dbReference type="EMBL" id="JAKNHJ010000016">
    <property type="protein sequence ID" value="MCG4618423.1"/>
    <property type="molecule type" value="Genomic_DNA"/>
</dbReference>
<organism evidence="1 2">
    <name type="scientific">Varibaculum cambriense</name>
    <dbReference type="NCBI Taxonomy" id="184870"/>
    <lineage>
        <taxon>Bacteria</taxon>
        <taxon>Bacillati</taxon>
        <taxon>Actinomycetota</taxon>
        <taxon>Actinomycetes</taxon>
        <taxon>Actinomycetales</taxon>
        <taxon>Actinomycetaceae</taxon>
        <taxon>Varibaculum</taxon>
    </lineage>
</organism>
<name>A0AAJ1BCL7_9ACTO</name>
<dbReference type="Proteomes" id="UP001200537">
    <property type="component" value="Unassembled WGS sequence"/>
</dbReference>
<accession>A0AAJ1BCL7</accession>
<evidence type="ECO:0000313" key="2">
    <source>
        <dbReference type="Proteomes" id="UP001200537"/>
    </source>
</evidence>
<dbReference type="AlphaFoldDB" id="A0AAJ1BCL7"/>
<reference evidence="1" key="1">
    <citation type="submission" date="2022-01" db="EMBL/GenBank/DDBJ databases">
        <title>Collection of gut derived symbiotic bacterial strains cultured from healthy donors.</title>
        <authorList>
            <person name="Lin H."/>
            <person name="Kohout C."/>
            <person name="Waligurski E."/>
            <person name="Pamer E.G."/>
        </authorList>
    </citation>
    <scope>NUCLEOTIDE SEQUENCE</scope>
    <source>
        <strain evidence="1">DFI.7.46</strain>
    </source>
</reference>
<gene>
    <name evidence="1" type="ORF">L0M99_07975</name>
</gene>
<dbReference type="RefSeq" id="WP_238128294.1">
    <property type="nucleotide sequence ID" value="NZ_JAKNHJ010000016.1"/>
</dbReference>
<sequence length="106" mass="11927">MIRIDNKTHDNIQTQITAWLSSTTRQKKANAARDLYQALTYAKAAKAESTTGWEISANLLQQALTNNPARAEMKERFGAEARLVNAARKVIAISKPSPRRKPRNDY</sequence>
<comment type="caution">
    <text evidence="1">The sequence shown here is derived from an EMBL/GenBank/DDBJ whole genome shotgun (WGS) entry which is preliminary data.</text>
</comment>
<protein>
    <submittedName>
        <fullName evidence="1">Uncharacterized protein</fullName>
    </submittedName>
</protein>
<evidence type="ECO:0000313" key="1">
    <source>
        <dbReference type="EMBL" id="MCG4618423.1"/>
    </source>
</evidence>
<proteinExistence type="predicted"/>